<dbReference type="Gene3D" id="3.40.190.10">
    <property type="entry name" value="Periplasmic binding protein-like II"/>
    <property type="match status" value="2"/>
</dbReference>
<evidence type="ECO:0000256" key="1">
    <source>
        <dbReference type="SAM" id="SignalP"/>
    </source>
</evidence>
<dbReference type="Proteomes" id="UP000215367">
    <property type="component" value="Unassembled WGS sequence"/>
</dbReference>
<reference evidence="3 4" key="1">
    <citation type="submission" date="2017-07" db="EMBL/GenBank/DDBJ databases">
        <title>Whole genome sequence of Azospirillum brasilense 2A1, a potential biofertilizer strain.</title>
        <authorList>
            <person name="Fontana C.A."/>
            <person name="Toffoli L.M."/>
            <person name="Salazar S.M."/>
            <person name="Puglisi E."/>
            <person name="Pedraza R."/>
            <person name="Bassi D."/>
            <person name="Cocconcelli P.S."/>
        </authorList>
    </citation>
    <scope>NUCLEOTIDE SEQUENCE [LARGE SCALE GENOMIC DNA]</scope>
    <source>
        <strain evidence="3 4">2A1</strain>
    </source>
</reference>
<sequence length="278" mass="29478">MLRRSFVLGCAAAAALLLGSVQPSTAADRFITVASTTSTEDSGLFKSILPKFTEKTGIEVRVVAKGTGQAIDIAKRGDADVLFVHHKPSEDKFVAEGFSTERKPVMYNDFVIVGPKADPAKVGGSKDVSAALKGIAAAKAPFVSRGDDSGTHKSEQALWKTAGVDPTTGDGWYRAIGQGMGATLNTAAAVNGYAMTDRATWLSFKNRGDLDILVEGDKRLFNQYGVMLVNPAKFSHVKAADGQAFVDWLVSAEGQQTIADYKINGNSLFFPNANEPGV</sequence>
<comment type="caution">
    <text evidence="3">The sequence shown here is derived from an EMBL/GenBank/DDBJ whole genome shotgun (WGS) entry which is preliminary data.</text>
</comment>
<organism evidence="3 4">
    <name type="scientific">Azospirillum brasilense</name>
    <dbReference type="NCBI Taxonomy" id="192"/>
    <lineage>
        <taxon>Bacteria</taxon>
        <taxon>Pseudomonadati</taxon>
        <taxon>Pseudomonadota</taxon>
        <taxon>Alphaproteobacteria</taxon>
        <taxon>Rhodospirillales</taxon>
        <taxon>Azospirillaceae</taxon>
        <taxon>Azospirillum</taxon>
    </lineage>
</organism>
<gene>
    <name evidence="3" type="ORF">CHT98_23920</name>
</gene>
<dbReference type="PANTHER" id="PTHR37945:SF1">
    <property type="entry name" value="EXTRACELLULAR TUNGSTATE BINDING PROTEIN"/>
    <property type="match status" value="1"/>
</dbReference>
<evidence type="ECO:0000259" key="2">
    <source>
        <dbReference type="Pfam" id="PF12849"/>
    </source>
</evidence>
<proteinExistence type="predicted"/>
<dbReference type="RefSeq" id="WP_094305946.1">
    <property type="nucleotide sequence ID" value="NZ_NOWT01000028.1"/>
</dbReference>
<dbReference type="Pfam" id="PF12849">
    <property type="entry name" value="PBP_like_2"/>
    <property type="match status" value="1"/>
</dbReference>
<feature type="chain" id="PRO_5013302949" evidence="1">
    <location>
        <begin position="27"/>
        <end position="278"/>
    </location>
</feature>
<evidence type="ECO:0000313" key="4">
    <source>
        <dbReference type="Proteomes" id="UP000215367"/>
    </source>
</evidence>
<feature type="signal peptide" evidence="1">
    <location>
        <begin position="1"/>
        <end position="26"/>
    </location>
</feature>
<dbReference type="EMBL" id="NOWT01000028">
    <property type="protein sequence ID" value="OYD81895.1"/>
    <property type="molecule type" value="Genomic_DNA"/>
</dbReference>
<dbReference type="SUPFAM" id="SSF53850">
    <property type="entry name" value="Periplasmic binding protein-like II"/>
    <property type="match status" value="1"/>
</dbReference>
<dbReference type="PANTHER" id="PTHR37945">
    <property type="entry name" value="EXTRACELLULAR TUNGSTATE BINDING PROTEIN"/>
    <property type="match status" value="1"/>
</dbReference>
<dbReference type="InterPro" id="IPR052738">
    <property type="entry name" value="ABC-Tungstate_binding"/>
</dbReference>
<dbReference type="AlphaFoldDB" id="A0A235H9P3"/>
<accession>A0A235H9P3</accession>
<keyword evidence="1" id="KW-0732">Signal</keyword>
<dbReference type="InterPro" id="IPR024370">
    <property type="entry name" value="PBP_domain"/>
</dbReference>
<evidence type="ECO:0000313" key="3">
    <source>
        <dbReference type="EMBL" id="OYD81895.1"/>
    </source>
</evidence>
<feature type="domain" description="PBP" evidence="2">
    <location>
        <begin position="25"/>
        <end position="253"/>
    </location>
</feature>
<name>A0A235H9P3_AZOBR</name>
<protein>
    <submittedName>
        <fullName evidence="3">Sulfate transporter</fullName>
    </submittedName>
</protein>